<feature type="transmembrane region" description="Helical" evidence="1">
    <location>
        <begin position="137"/>
        <end position="161"/>
    </location>
</feature>
<dbReference type="EMBL" id="CP033433">
    <property type="protein sequence ID" value="AYQ74878.1"/>
    <property type="molecule type" value="Genomic_DNA"/>
</dbReference>
<gene>
    <name evidence="2" type="ORF">EAV92_21385</name>
</gene>
<evidence type="ECO:0000313" key="2">
    <source>
        <dbReference type="EMBL" id="AYQ74878.1"/>
    </source>
</evidence>
<keyword evidence="1" id="KW-0472">Membrane</keyword>
<name>A0A3G3K340_9BACL</name>
<feature type="transmembrane region" description="Helical" evidence="1">
    <location>
        <begin position="80"/>
        <end position="97"/>
    </location>
</feature>
<proteinExistence type="predicted"/>
<evidence type="ECO:0000313" key="3">
    <source>
        <dbReference type="Proteomes" id="UP000269097"/>
    </source>
</evidence>
<sequence length="173" mass="19901">MTAIKVYDTHFNANEWYVIAGLCLGLFIIYKVPPRFPRKLSAIFFLCGVTFGALADHYIGSIAFSFYDTNDTSAFDFADIPALLMYGPYSYLFFYLYDPIKRKTKLAPLYILSWALVSVVFEWTAVLAGVFHYTDGYWLGISFMIYLLVQSIWVFLFHLLVNAEKNGHEALFT</sequence>
<dbReference type="KEGG" id="coh:EAV92_21385"/>
<feature type="transmembrane region" description="Helical" evidence="1">
    <location>
        <begin position="16"/>
        <end position="33"/>
    </location>
</feature>
<dbReference type="RefSeq" id="WP_123042958.1">
    <property type="nucleotide sequence ID" value="NZ_CP033433.1"/>
</dbReference>
<dbReference type="AlphaFoldDB" id="A0A3G3K340"/>
<feature type="transmembrane region" description="Helical" evidence="1">
    <location>
        <begin position="109"/>
        <end position="131"/>
    </location>
</feature>
<accession>A0A3G3K340</accession>
<keyword evidence="1" id="KW-1133">Transmembrane helix</keyword>
<dbReference type="Proteomes" id="UP000269097">
    <property type="component" value="Chromosome"/>
</dbReference>
<evidence type="ECO:0000256" key="1">
    <source>
        <dbReference type="SAM" id="Phobius"/>
    </source>
</evidence>
<organism evidence="2 3">
    <name type="scientific">Cohnella candidum</name>
    <dbReference type="NCBI Taxonomy" id="2674991"/>
    <lineage>
        <taxon>Bacteria</taxon>
        <taxon>Bacillati</taxon>
        <taxon>Bacillota</taxon>
        <taxon>Bacilli</taxon>
        <taxon>Bacillales</taxon>
        <taxon>Paenibacillaceae</taxon>
        <taxon>Cohnella</taxon>
    </lineage>
</organism>
<reference evidence="2 3" key="1">
    <citation type="submission" date="2018-10" db="EMBL/GenBank/DDBJ databases">
        <title>Genome Sequence of Cohnella sp.</title>
        <authorList>
            <person name="Srinivasan S."/>
            <person name="Kim M.K."/>
        </authorList>
    </citation>
    <scope>NUCLEOTIDE SEQUENCE [LARGE SCALE GENOMIC DNA]</scope>
    <source>
        <strain evidence="2 3">18JY8-7</strain>
    </source>
</reference>
<keyword evidence="3" id="KW-1185">Reference proteome</keyword>
<keyword evidence="1" id="KW-0812">Transmembrane</keyword>
<protein>
    <submittedName>
        <fullName evidence="2">Uncharacterized protein</fullName>
    </submittedName>
</protein>
<feature type="transmembrane region" description="Helical" evidence="1">
    <location>
        <begin position="40"/>
        <end position="60"/>
    </location>
</feature>